<organism evidence="1 2">
    <name type="scientific">Paenibacillus algicola</name>
    <dbReference type="NCBI Taxonomy" id="2565926"/>
    <lineage>
        <taxon>Bacteria</taxon>
        <taxon>Bacillati</taxon>
        <taxon>Bacillota</taxon>
        <taxon>Bacilli</taxon>
        <taxon>Bacillales</taxon>
        <taxon>Paenibacillaceae</taxon>
        <taxon>Paenibacillus</taxon>
    </lineage>
</organism>
<evidence type="ECO:0000313" key="1">
    <source>
        <dbReference type="EMBL" id="QCT01256.1"/>
    </source>
</evidence>
<evidence type="ECO:0000313" key="2">
    <source>
        <dbReference type="Proteomes" id="UP000300879"/>
    </source>
</evidence>
<dbReference type="Proteomes" id="UP000300879">
    <property type="component" value="Chromosome"/>
</dbReference>
<sequence>MCLFQQRRLAPLVLWSSSGQAGIALYRCRQNRYSGCLWHDERLLLSPASRLQSRQHQL</sequence>
<keyword evidence="2" id="KW-1185">Reference proteome</keyword>
<dbReference type="KEGG" id="palo:E6C60_0533"/>
<reference evidence="1 2" key="1">
    <citation type="submission" date="2019-05" db="EMBL/GenBank/DDBJ databases">
        <authorList>
            <person name="Chen C."/>
        </authorList>
    </citation>
    <scope>NUCLEOTIDE SEQUENCE [LARGE SCALE GENOMIC DNA]</scope>
    <source>
        <strain evidence="1 2">HB172198</strain>
    </source>
</reference>
<dbReference type="AlphaFoldDB" id="A0A4P8XFS5"/>
<protein>
    <submittedName>
        <fullName evidence="1">Uncharacterized protein</fullName>
    </submittedName>
</protein>
<dbReference type="EMBL" id="CP040396">
    <property type="protein sequence ID" value="QCT01256.1"/>
    <property type="molecule type" value="Genomic_DNA"/>
</dbReference>
<accession>A0A4P8XFS5</accession>
<gene>
    <name evidence="1" type="ORF">E6C60_0533</name>
</gene>
<name>A0A4P8XFS5_9BACL</name>
<proteinExistence type="predicted"/>